<evidence type="ECO:0000259" key="1">
    <source>
        <dbReference type="PROSITE" id="PS50989"/>
    </source>
</evidence>
<dbReference type="PROSITE" id="PS50989">
    <property type="entry name" value="COA_CT_CTER"/>
    <property type="match status" value="1"/>
</dbReference>
<dbReference type="AlphaFoldDB" id="A0A383EK48"/>
<dbReference type="PANTHER" id="PTHR22855:SF46">
    <property type="entry name" value="METHYLCROTONOYL-COA CARBOXYLASE"/>
    <property type="match status" value="1"/>
</dbReference>
<evidence type="ECO:0000313" key="2">
    <source>
        <dbReference type="EMBL" id="SVE57236.1"/>
    </source>
</evidence>
<dbReference type="InterPro" id="IPR029045">
    <property type="entry name" value="ClpP/crotonase-like_dom_sf"/>
</dbReference>
<dbReference type="SUPFAM" id="SSF52096">
    <property type="entry name" value="ClpP/crotonase"/>
    <property type="match status" value="1"/>
</dbReference>
<gene>
    <name evidence="2" type="ORF">METZ01_LOCUS510090</name>
</gene>
<dbReference type="InterPro" id="IPR034733">
    <property type="entry name" value="AcCoA_carboxyl_beta"/>
</dbReference>
<feature type="non-terminal residue" evidence="2">
    <location>
        <position position="1"/>
    </location>
</feature>
<dbReference type="InterPro" id="IPR045190">
    <property type="entry name" value="MCCB/AccD1-like"/>
</dbReference>
<protein>
    <recommendedName>
        <fullName evidence="1">CoA carboxyltransferase C-terminal domain-containing protein</fullName>
    </recommendedName>
</protein>
<dbReference type="GO" id="GO:0016874">
    <property type="term" value="F:ligase activity"/>
    <property type="evidence" value="ECO:0007669"/>
    <property type="project" value="InterPro"/>
</dbReference>
<feature type="domain" description="CoA carboxyltransferase C-terminal" evidence="1">
    <location>
        <begin position="1"/>
        <end position="161"/>
    </location>
</feature>
<reference evidence="2" key="1">
    <citation type="submission" date="2018-05" db="EMBL/GenBank/DDBJ databases">
        <authorList>
            <person name="Lanie J.A."/>
            <person name="Ng W.-L."/>
            <person name="Kazmierczak K.M."/>
            <person name="Andrzejewski T.M."/>
            <person name="Davidsen T.M."/>
            <person name="Wayne K.J."/>
            <person name="Tettelin H."/>
            <person name="Glass J.I."/>
            <person name="Rusch D."/>
            <person name="Podicherti R."/>
            <person name="Tsui H.-C.T."/>
            <person name="Winkler M.E."/>
        </authorList>
    </citation>
    <scope>NUCLEOTIDE SEQUENCE</scope>
</reference>
<dbReference type="InterPro" id="IPR011763">
    <property type="entry name" value="COA_CT_C"/>
</dbReference>
<name>A0A383EK48_9ZZZZ</name>
<dbReference type="Gene3D" id="3.90.226.10">
    <property type="entry name" value="2-enoyl-CoA Hydratase, Chain A, domain 1"/>
    <property type="match status" value="1"/>
</dbReference>
<sequence>KIPLIFFSNTTGFMVGKQYEQLGMIKHGSKMIQAVSNVDVPKITFYIGASFGAGNYGMCGYAYEPDFLFSWPNSITGVMGGEQAAKTMEQVMIASAKRKGIKLDEKKMIKQVKEITEYYNAQSDAFCTSGRGLDNGIIDPRDTRKILGFLLETCWEKKHRKVVPNSFGVARM</sequence>
<dbReference type="PANTHER" id="PTHR22855">
    <property type="entry name" value="ACETYL, PROPIONYL, PYRUVATE, AND GLUTACONYL CARBOXYLASE-RELATED"/>
    <property type="match status" value="1"/>
</dbReference>
<dbReference type="EMBL" id="UINC01226660">
    <property type="protein sequence ID" value="SVE57236.1"/>
    <property type="molecule type" value="Genomic_DNA"/>
</dbReference>
<dbReference type="Pfam" id="PF01039">
    <property type="entry name" value="Carboxyl_trans"/>
    <property type="match status" value="1"/>
</dbReference>
<proteinExistence type="predicted"/>
<organism evidence="2">
    <name type="scientific">marine metagenome</name>
    <dbReference type="NCBI Taxonomy" id="408172"/>
    <lineage>
        <taxon>unclassified sequences</taxon>
        <taxon>metagenomes</taxon>
        <taxon>ecological metagenomes</taxon>
    </lineage>
</organism>
<accession>A0A383EK48</accession>